<feature type="region of interest" description="Disordered" evidence="1">
    <location>
        <begin position="305"/>
        <end position="348"/>
    </location>
</feature>
<reference evidence="3 4" key="1">
    <citation type="submission" date="2017-03" db="EMBL/GenBank/DDBJ databases">
        <title>Genomes of endolithic fungi from Antarctica.</title>
        <authorList>
            <person name="Coleine C."/>
            <person name="Masonjones S."/>
            <person name="Stajich J.E."/>
        </authorList>
    </citation>
    <scope>NUCLEOTIDE SEQUENCE [LARGE SCALE GENOMIC DNA]</scope>
    <source>
        <strain evidence="3 4">CCFEE 5311</strain>
    </source>
</reference>
<evidence type="ECO:0000256" key="1">
    <source>
        <dbReference type="SAM" id="MobiDB-lite"/>
    </source>
</evidence>
<feature type="transmembrane region" description="Helical" evidence="2">
    <location>
        <begin position="662"/>
        <end position="685"/>
    </location>
</feature>
<dbReference type="EMBL" id="NAJP01000044">
    <property type="protein sequence ID" value="TKA38597.1"/>
    <property type="molecule type" value="Genomic_DNA"/>
</dbReference>
<dbReference type="AlphaFoldDB" id="A0A4U0URS1"/>
<accession>A0A4U0URS1</accession>
<keyword evidence="2" id="KW-1133">Transmembrane helix</keyword>
<dbReference type="STRING" id="329885.A0A4U0URS1"/>
<gene>
    <name evidence="3" type="ORF">B0A54_09532</name>
</gene>
<name>A0A4U0URS1_9PEZI</name>
<evidence type="ECO:0000256" key="2">
    <source>
        <dbReference type="SAM" id="Phobius"/>
    </source>
</evidence>
<sequence>MSTAEGSRTPGPGWSTITSTVDNTAPRFMTTFDVWTSFSRVNVSFLVGVPTARGKLTTMTPVYALGSPVHSESLVTYPDINVTFTTVTGPTPGCKFTAVATAVVQTDCGRCTLNGGTVELYYWPSSVTLSNNRPTITGSIADSPHSTVLNGTTLYSPSVYISFKTAYATNSCHRVGRAHTGTMLALRPQDVSTQIHVGGPVYQSGANRYGAMNYADLTGLPPANVYESQPSCLMFGCATIYPSSYFPTLVVPFQMRSLDPAWEECDVGLDGLYDPPVALTPQTAMATPTLPSAIVISAVTAAPQSTRTVHAPDTTELDPELHSVSGTSSADDSTSLASSMAGDTTHTPSTSAFGTAAASVVNAVFPTSLPISASVIVGTINPSLSSSALPQPDPITSGTAGATSLSALRQSIVDPMGASSVAAAGEVSSPLKDPATPSTVAPAGPYSAEPSAVATSLDLLSVVMSAVRFSATKIIGTPSSGGEPEASLDALVPDAIEPAPSAVDTLLTVTATGSTGTRMAGTSSSSLVGGASTAAMSLAAAEGPSPPTSLVSTRATGPIDSDGGVSHSNYAESAITVTYDPSDSFARSSSIARAITSSERIPTVPTGGSTFQSSDETYTTVQLPVVTTAALPTFVTDGVPNGSHGSPSSSISTSGCASNNGVWAATKASMILVAYVSVLLLLMAWR</sequence>
<dbReference type="OrthoDB" id="3944128at2759"/>
<evidence type="ECO:0000313" key="3">
    <source>
        <dbReference type="EMBL" id="TKA38597.1"/>
    </source>
</evidence>
<evidence type="ECO:0000313" key="4">
    <source>
        <dbReference type="Proteomes" id="UP000310066"/>
    </source>
</evidence>
<comment type="caution">
    <text evidence="3">The sequence shown here is derived from an EMBL/GenBank/DDBJ whole genome shotgun (WGS) entry which is preliminary data.</text>
</comment>
<keyword evidence="2" id="KW-0812">Transmembrane</keyword>
<organism evidence="3 4">
    <name type="scientific">Friedmanniomyces endolithicus</name>
    <dbReference type="NCBI Taxonomy" id="329885"/>
    <lineage>
        <taxon>Eukaryota</taxon>
        <taxon>Fungi</taxon>
        <taxon>Dikarya</taxon>
        <taxon>Ascomycota</taxon>
        <taxon>Pezizomycotina</taxon>
        <taxon>Dothideomycetes</taxon>
        <taxon>Dothideomycetidae</taxon>
        <taxon>Mycosphaerellales</taxon>
        <taxon>Teratosphaeriaceae</taxon>
        <taxon>Friedmanniomyces</taxon>
    </lineage>
</organism>
<proteinExistence type="predicted"/>
<protein>
    <submittedName>
        <fullName evidence="3">Uncharacterized protein</fullName>
    </submittedName>
</protein>
<feature type="compositionally biased region" description="Low complexity" evidence="1">
    <location>
        <begin position="323"/>
        <end position="339"/>
    </location>
</feature>
<keyword evidence="2" id="KW-0472">Membrane</keyword>
<dbReference type="Proteomes" id="UP000310066">
    <property type="component" value="Unassembled WGS sequence"/>
</dbReference>
<feature type="region of interest" description="Disordered" evidence="1">
    <location>
        <begin position="424"/>
        <end position="447"/>
    </location>
</feature>